<sequence>MFWQKVLFVPFELVNLVPAGMVVNVNVVAGHVKAANDGEAPLAAPVEIYAVLATLDGFG</sequence>
<reference evidence="1" key="1">
    <citation type="submission" date="2021-05" db="EMBL/GenBank/DDBJ databases">
        <title>Genome analysis of Klebsiella pneumoniae phage.</title>
        <authorList>
            <person name="Liu X."/>
            <person name="Xu Y."/>
            <person name="Li G."/>
        </authorList>
    </citation>
    <scope>NUCLEOTIDE SEQUENCE</scope>
</reference>
<protein>
    <submittedName>
        <fullName evidence="1">Uncharacterized protein</fullName>
    </submittedName>
</protein>
<organism evidence="1 2">
    <name type="scientific">Klebsiella phage ABTNL-2</name>
    <dbReference type="NCBI Taxonomy" id="2849097"/>
    <lineage>
        <taxon>Viruses</taxon>
        <taxon>Duplodnaviria</taxon>
        <taxon>Heunggongvirae</taxon>
        <taxon>Uroviricota</taxon>
        <taxon>Caudoviricetes</taxon>
        <taxon>Drexlerviridae</taxon>
        <taxon>Webervirus</taxon>
        <taxon>Webervirus ABTNL2</taxon>
    </lineage>
</organism>
<evidence type="ECO:0000313" key="2">
    <source>
        <dbReference type="Proteomes" id="UP000693762"/>
    </source>
</evidence>
<keyword evidence="2" id="KW-1185">Reference proteome</keyword>
<accession>A0A8F2F4E9</accession>
<evidence type="ECO:0000313" key="1">
    <source>
        <dbReference type="EMBL" id="QWT56450.1"/>
    </source>
</evidence>
<proteinExistence type="predicted"/>
<name>A0A8F2F4E9_9CAUD</name>
<dbReference type="EMBL" id="MZ221764">
    <property type="protein sequence ID" value="QWT56450.1"/>
    <property type="molecule type" value="Genomic_DNA"/>
</dbReference>
<dbReference type="Proteomes" id="UP000693762">
    <property type="component" value="Segment"/>
</dbReference>